<dbReference type="EMBL" id="KZ819603">
    <property type="protein sequence ID" value="PWN35944.1"/>
    <property type="molecule type" value="Genomic_DNA"/>
</dbReference>
<accession>A0A316VF53</accession>
<evidence type="ECO:0008006" key="4">
    <source>
        <dbReference type="Google" id="ProtNLM"/>
    </source>
</evidence>
<keyword evidence="3" id="KW-1185">Reference proteome</keyword>
<protein>
    <recommendedName>
        <fullName evidence="4">Pectate lyase</fullName>
    </recommendedName>
</protein>
<reference evidence="2 3" key="1">
    <citation type="journal article" date="2018" name="Mol. Biol. Evol.">
        <title>Broad Genomic Sampling Reveals a Smut Pathogenic Ancestry of the Fungal Clade Ustilaginomycotina.</title>
        <authorList>
            <person name="Kijpornyongpan T."/>
            <person name="Mondo S.J."/>
            <person name="Barry K."/>
            <person name="Sandor L."/>
            <person name="Lee J."/>
            <person name="Lipzen A."/>
            <person name="Pangilinan J."/>
            <person name="LaButti K."/>
            <person name="Hainaut M."/>
            <person name="Henrissat B."/>
            <person name="Grigoriev I.V."/>
            <person name="Spatafora J.W."/>
            <person name="Aime M.C."/>
        </authorList>
    </citation>
    <scope>NUCLEOTIDE SEQUENCE [LARGE SCALE GENOMIC DNA]</scope>
    <source>
        <strain evidence="2 3">MCA 3882</strain>
    </source>
</reference>
<name>A0A316VF53_9BASI</name>
<proteinExistence type="predicted"/>
<keyword evidence="1" id="KW-0732">Signal</keyword>
<organism evidence="2 3">
    <name type="scientific">Meira miltonrushii</name>
    <dbReference type="NCBI Taxonomy" id="1280837"/>
    <lineage>
        <taxon>Eukaryota</taxon>
        <taxon>Fungi</taxon>
        <taxon>Dikarya</taxon>
        <taxon>Basidiomycota</taxon>
        <taxon>Ustilaginomycotina</taxon>
        <taxon>Exobasidiomycetes</taxon>
        <taxon>Exobasidiales</taxon>
        <taxon>Brachybasidiaceae</taxon>
        <taxon>Meira</taxon>
    </lineage>
</organism>
<feature type="chain" id="PRO_5016283344" description="Pectate lyase" evidence="1">
    <location>
        <begin position="26"/>
        <end position="175"/>
    </location>
</feature>
<sequence length="175" mass="18136">MLSFNLKLAVLALIAICTILSAVQADITADPKQKIPKKLGPDEGAILIVGNVQDIAISASNVGANNGTAGSKQANPSSAVCHGVIDDKAGTYQGPCLVEVKDQNQVFHAQCLKGKGSASISFFKEGSGDKTAEVQAVDGMYAGFSSKKPLKQGTSDSKKKGVKVILNCDNDKSLN</sequence>
<gene>
    <name evidence="2" type="ORF">FA14DRAFT_155357</name>
</gene>
<dbReference type="GeneID" id="37019530"/>
<feature type="signal peptide" evidence="1">
    <location>
        <begin position="1"/>
        <end position="25"/>
    </location>
</feature>
<evidence type="ECO:0000313" key="3">
    <source>
        <dbReference type="Proteomes" id="UP000245771"/>
    </source>
</evidence>
<dbReference type="RefSeq" id="XP_025356246.1">
    <property type="nucleotide sequence ID" value="XM_025497749.1"/>
</dbReference>
<evidence type="ECO:0000256" key="1">
    <source>
        <dbReference type="SAM" id="SignalP"/>
    </source>
</evidence>
<dbReference type="AlphaFoldDB" id="A0A316VF53"/>
<evidence type="ECO:0000313" key="2">
    <source>
        <dbReference type="EMBL" id="PWN35944.1"/>
    </source>
</evidence>
<dbReference type="Proteomes" id="UP000245771">
    <property type="component" value="Unassembled WGS sequence"/>
</dbReference>
<dbReference type="InParanoid" id="A0A316VF53"/>